<evidence type="ECO:0000256" key="7">
    <source>
        <dbReference type="ARBA" id="ARBA00048539"/>
    </source>
</evidence>
<comment type="similarity">
    <text evidence="8">Belongs to the tRNA(Ile)-lysidine synthase family.</text>
</comment>
<comment type="domain">
    <text evidence="8">The N-terminal region contains the highly conserved SGGXDS motif, predicted to be a P-loop motif involved in ATP binding.</text>
</comment>
<evidence type="ECO:0000256" key="1">
    <source>
        <dbReference type="ARBA" id="ARBA00004496"/>
    </source>
</evidence>
<keyword evidence="4 8" id="KW-0819">tRNA processing</keyword>
<dbReference type="PANTHER" id="PTHR43033:SF1">
    <property type="entry name" value="TRNA(ILE)-LYSIDINE SYNTHASE-RELATED"/>
    <property type="match status" value="1"/>
</dbReference>
<dbReference type="SMART" id="SM00977">
    <property type="entry name" value="TilS_C"/>
    <property type="match status" value="1"/>
</dbReference>
<evidence type="ECO:0000256" key="8">
    <source>
        <dbReference type="HAMAP-Rule" id="MF_01161"/>
    </source>
</evidence>
<keyword evidence="2 8" id="KW-0963">Cytoplasm</keyword>
<dbReference type="PANTHER" id="PTHR43033">
    <property type="entry name" value="TRNA(ILE)-LYSIDINE SYNTHASE-RELATED"/>
    <property type="match status" value="1"/>
</dbReference>
<comment type="function">
    <text evidence="8">Ligates lysine onto the cytidine present at position 34 of the AUA codon-specific tRNA(Ile) that contains the anticodon CAU, in an ATP-dependent manner. Cytidine is converted to lysidine, thus changing the amino acid specificity of the tRNA from methionine to isoleucine.</text>
</comment>
<evidence type="ECO:0000313" key="10">
    <source>
        <dbReference type="EMBL" id="RIH64959.1"/>
    </source>
</evidence>
<evidence type="ECO:0000256" key="2">
    <source>
        <dbReference type="ARBA" id="ARBA00022490"/>
    </source>
</evidence>
<organism evidence="10 11">
    <name type="scientific">Mariniphaga sediminis</name>
    <dbReference type="NCBI Taxonomy" id="1628158"/>
    <lineage>
        <taxon>Bacteria</taxon>
        <taxon>Pseudomonadati</taxon>
        <taxon>Bacteroidota</taxon>
        <taxon>Bacteroidia</taxon>
        <taxon>Marinilabiliales</taxon>
        <taxon>Prolixibacteraceae</taxon>
        <taxon>Mariniphaga</taxon>
    </lineage>
</organism>
<dbReference type="GO" id="GO:0006400">
    <property type="term" value="P:tRNA modification"/>
    <property type="evidence" value="ECO:0007669"/>
    <property type="project" value="UniProtKB-UniRule"/>
</dbReference>
<dbReference type="InterPro" id="IPR012094">
    <property type="entry name" value="tRNA_Ile_lys_synt"/>
</dbReference>
<comment type="catalytic activity">
    <reaction evidence="7 8">
        <text>cytidine(34) in tRNA(Ile2) + L-lysine + ATP = lysidine(34) in tRNA(Ile2) + AMP + diphosphate + H(+)</text>
        <dbReference type="Rhea" id="RHEA:43744"/>
        <dbReference type="Rhea" id="RHEA-COMP:10625"/>
        <dbReference type="Rhea" id="RHEA-COMP:10670"/>
        <dbReference type="ChEBI" id="CHEBI:15378"/>
        <dbReference type="ChEBI" id="CHEBI:30616"/>
        <dbReference type="ChEBI" id="CHEBI:32551"/>
        <dbReference type="ChEBI" id="CHEBI:33019"/>
        <dbReference type="ChEBI" id="CHEBI:82748"/>
        <dbReference type="ChEBI" id="CHEBI:83665"/>
        <dbReference type="ChEBI" id="CHEBI:456215"/>
        <dbReference type="EC" id="6.3.4.19"/>
    </reaction>
</comment>
<dbReference type="SUPFAM" id="SSF52402">
    <property type="entry name" value="Adenine nucleotide alpha hydrolases-like"/>
    <property type="match status" value="1"/>
</dbReference>
<dbReference type="EMBL" id="QWET01000008">
    <property type="protein sequence ID" value="RIH64959.1"/>
    <property type="molecule type" value="Genomic_DNA"/>
</dbReference>
<dbReference type="GO" id="GO:0005737">
    <property type="term" value="C:cytoplasm"/>
    <property type="evidence" value="ECO:0007669"/>
    <property type="project" value="UniProtKB-SubCell"/>
</dbReference>
<dbReference type="NCBIfam" id="TIGR02433">
    <property type="entry name" value="lysidine_TilS_C"/>
    <property type="match status" value="1"/>
</dbReference>
<dbReference type="SUPFAM" id="SSF56037">
    <property type="entry name" value="PheT/TilS domain"/>
    <property type="match status" value="1"/>
</dbReference>
<sequence length="441" mass="52140">MLSRFIEYIKEKQLFEPSQRVLLAVSGGIDSMVLLHLFEKSEFNYGVIHCNFRLRGADSDEDEAFVREQVLNHGVPFFFRPFDTEEYARLNGISVEMAARELRYNYFEEIRSEKGYDYIATAHHQDDLMETFFLNLSRKTGIKGLTGIKEKAGHVIRPLLFLGRKEIEDYARFNFIEYREDYTNSEVIYQRNFIRHRILPLFSELNPSFKNSLPETIQHLREAEDVYSLCIKEAREKVVTTRENEMAVSIDALLRSPFSKTLLFEILSEYNFNPQVTDQIFQGLKSVSGKQYYSKTHRLVKDREHLFLTRLKAEDERIFYLEKEDLELFAPFDLTIEKTDIDNFQIVTSSHVACIDLDKLEFPLLIRRWKKGDYFQPLGMTGFKKLSDFLIDEKIPVHEKENIWLLCSGQKIVWIMGHRLDNRFKISTKTRRVLKIEIKKN</sequence>
<accession>A0A399CZV5</accession>
<dbReference type="GO" id="GO:0032267">
    <property type="term" value="F:tRNA(Ile)-lysidine synthase activity"/>
    <property type="evidence" value="ECO:0007669"/>
    <property type="project" value="UniProtKB-EC"/>
</dbReference>
<comment type="subcellular location">
    <subcellularLocation>
        <location evidence="1 8">Cytoplasm</location>
    </subcellularLocation>
</comment>
<keyword evidence="5 8" id="KW-0547">Nucleotide-binding</keyword>
<dbReference type="InterPro" id="IPR012796">
    <property type="entry name" value="Lysidine-tRNA-synth_C"/>
</dbReference>
<dbReference type="Pfam" id="PF01171">
    <property type="entry name" value="ATP_bind_3"/>
    <property type="match status" value="1"/>
</dbReference>
<evidence type="ECO:0000256" key="5">
    <source>
        <dbReference type="ARBA" id="ARBA00022741"/>
    </source>
</evidence>
<dbReference type="InterPro" id="IPR011063">
    <property type="entry name" value="TilS/TtcA_N"/>
</dbReference>
<dbReference type="InterPro" id="IPR014729">
    <property type="entry name" value="Rossmann-like_a/b/a_fold"/>
</dbReference>
<keyword evidence="6 8" id="KW-0067">ATP-binding</keyword>
<evidence type="ECO:0000256" key="3">
    <source>
        <dbReference type="ARBA" id="ARBA00022598"/>
    </source>
</evidence>
<evidence type="ECO:0000313" key="11">
    <source>
        <dbReference type="Proteomes" id="UP000266441"/>
    </source>
</evidence>
<feature type="domain" description="Lysidine-tRNA(Ile) synthetase C-terminal" evidence="9">
    <location>
        <begin position="364"/>
        <end position="436"/>
    </location>
</feature>
<dbReference type="EC" id="6.3.4.19" evidence="8"/>
<evidence type="ECO:0000256" key="6">
    <source>
        <dbReference type="ARBA" id="ARBA00022840"/>
    </source>
</evidence>
<protein>
    <recommendedName>
        <fullName evidence="8">tRNA(Ile)-lysidine synthase</fullName>
        <ecNumber evidence="8">6.3.4.19</ecNumber>
    </recommendedName>
    <alternativeName>
        <fullName evidence="8">tRNA(Ile)-2-lysyl-cytidine synthase</fullName>
    </alternativeName>
    <alternativeName>
        <fullName evidence="8">tRNA(Ile)-lysidine synthetase</fullName>
    </alternativeName>
</protein>
<keyword evidence="11" id="KW-1185">Reference proteome</keyword>
<dbReference type="NCBIfam" id="TIGR02432">
    <property type="entry name" value="lysidine_TilS_N"/>
    <property type="match status" value="1"/>
</dbReference>
<keyword evidence="3 8" id="KW-0436">Ligase</keyword>
<gene>
    <name evidence="8 10" type="primary">tilS</name>
    <name evidence="10" type="ORF">D1164_13055</name>
</gene>
<reference evidence="10 11" key="1">
    <citation type="journal article" date="2015" name="Int. J. Syst. Evol. Microbiol.">
        <title>Mariniphaga sediminis sp. nov., isolated from coastal sediment.</title>
        <authorList>
            <person name="Wang F.Q."/>
            <person name="Shen Q.Y."/>
            <person name="Chen G.J."/>
            <person name="Du Z.J."/>
        </authorList>
    </citation>
    <scope>NUCLEOTIDE SEQUENCE [LARGE SCALE GENOMIC DNA]</scope>
    <source>
        <strain evidence="10 11">SY21</strain>
    </source>
</reference>
<proteinExistence type="inferred from homology"/>
<comment type="caution">
    <text evidence="10">The sequence shown here is derived from an EMBL/GenBank/DDBJ whole genome shotgun (WGS) entry which is preliminary data.</text>
</comment>
<dbReference type="CDD" id="cd01992">
    <property type="entry name" value="TilS_N"/>
    <property type="match status" value="1"/>
</dbReference>
<dbReference type="Proteomes" id="UP000266441">
    <property type="component" value="Unassembled WGS sequence"/>
</dbReference>
<dbReference type="OrthoDB" id="9807403at2"/>
<evidence type="ECO:0000256" key="4">
    <source>
        <dbReference type="ARBA" id="ARBA00022694"/>
    </source>
</evidence>
<name>A0A399CZV5_9BACT</name>
<dbReference type="InterPro" id="IPR012795">
    <property type="entry name" value="tRNA_Ile_lys_synt_N"/>
</dbReference>
<dbReference type="Pfam" id="PF11734">
    <property type="entry name" value="TilS_C"/>
    <property type="match status" value="1"/>
</dbReference>
<dbReference type="HAMAP" id="MF_01161">
    <property type="entry name" value="tRNA_Ile_lys_synt"/>
    <property type="match status" value="1"/>
</dbReference>
<dbReference type="RefSeq" id="WP_119350424.1">
    <property type="nucleotide sequence ID" value="NZ_QWET01000008.1"/>
</dbReference>
<evidence type="ECO:0000259" key="9">
    <source>
        <dbReference type="SMART" id="SM00977"/>
    </source>
</evidence>
<dbReference type="Gene3D" id="3.40.50.620">
    <property type="entry name" value="HUPs"/>
    <property type="match status" value="1"/>
</dbReference>
<dbReference type="GO" id="GO:0005524">
    <property type="term" value="F:ATP binding"/>
    <property type="evidence" value="ECO:0007669"/>
    <property type="project" value="UniProtKB-UniRule"/>
</dbReference>
<feature type="binding site" evidence="8">
    <location>
        <begin position="26"/>
        <end position="31"/>
    </location>
    <ligand>
        <name>ATP</name>
        <dbReference type="ChEBI" id="CHEBI:30616"/>
    </ligand>
</feature>
<dbReference type="AlphaFoldDB" id="A0A399CZV5"/>